<name>A0A1X7TJH6_AMPQE</name>
<reference evidence="1" key="1">
    <citation type="submission" date="2017-05" db="UniProtKB">
        <authorList>
            <consortium name="EnsemblMetazoa"/>
        </authorList>
    </citation>
    <scope>IDENTIFICATION</scope>
</reference>
<dbReference type="EnsemblMetazoa" id="Aqu2.1.14952_001">
    <property type="protein sequence ID" value="Aqu2.1.14952_001"/>
    <property type="gene ID" value="Aqu2.1.14952"/>
</dbReference>
<evidence type="ECO:0008006" key="2">
    <source>
        <dbReference type="Google" id="ProtNLM"/>
    </source>
</evidence>
<dbReference type="Pfam" id="PF14223">
    <property type="entry name" value="Retrotran_gag_2"/>
    <property type="match status" value="1"/>
</dbReference>
<evidence type="ECO:0000313" key="1">
    <source>
        <dbReference type="EnsemblMetazoa" id="Aqu2.1.14952_001"/>
    </source>
</evidence>
<protein>
    <recommendedName>
        <fullName evidence="2">Reverse transcriptase Ty1/copia-type domain-containing protein</fullName>
    </recommendedName>
</protein>
<dbReference type="InParanoid" id="A0A1X7TJH6"/>
<organism evidence="1">
    <name type="scientific">Amphimedon queenslandica</name>
    <name type="common">Sponge</name>
    <dbReference type="NCBI Taxonomy" id="400682"/>
    <lineage>
        <taxon>Eukaryota</taxon>
        <taxon>Metazoa</taxon>
        <taxon>Porifera</taxon>
        <taxon>Demospongiae</taxon>
        <taxon>Heteroscleromorpha</taxon>
        <taxon>Haplosclerida</taxon>
        <taxon>Niphatidae</taxon>
        <taxon>Amphimedon</taxon>
    </lineage>
</organism>
<sequence length="101" mass="11572">MPQQEADFRKRSQRALSNLVMSISSSLIYLITTCEDPKAAWDALKGHFERDLLVNKLMLKKRYFQMEMKEGTSVEAHIKSMKELTDQLAAINAPIAEEDQV</sequence>
<accession>A0A1X7TJH6</accession>
<dbReference type="AlphaFoldDB" id="A0A1X7TJH6"/>
<proteinExistence type="predicted"/>